<proteinExistence type="inferred from homology"/>
<dbReference type="PANTHER" id="PTHR42776:SF13">
    <property type="entry name" value="DIPEPTIDYL-PEPTIDASE 5"/>
    <property type="match status" value="1"/>
</dbReference>
<evidence type="ECO:0000313" key="8">
    <source>
        <dbReference type="EMBL" id="GBF58592.1"/>
    </source>
</evidence>
<dbReference type="Proteomes" id="UP000245086">
    <property type="component" value="Unassembled WGS sequence"/>
</dbReference>
<organism evidence="8 9">
    <name type="scientific">Candidatus Phycosocius bacilliformis</name>
    <dbReference type="NCBI Taxonomy" id="1445552"/>
    <lineage>
        <taxon>Bacteria</taxon>
        <taxon>Pseudomonadati</taxon>
        <taxon>Pseudomonadota</taxon>
        <taxon>Alphaproteobacteria</taxon>
        <taxon>Caulobacterales</taxon>
        <taxon>Caulobacterales incertae sedis</taxon>
        <taxon>Candidatus Phycosocius</taxon>
    </lineage>
</organism>
<reference evidence="8 9" key="1">
    <citation type="journal article" date="2018" name="Genome Announc.">
        <title>Draft Genome Sequence of "Candidatus Phycosocius bacilliformis," an Alphaproteobacterial Ectosymbiont of the Hydrocarbon-Producing Green Alga Botryococcus braunii.</title>
        <authorList>
            <person name="Tanabe Y."/>
            <person name="Yamaguchi H."/>
            <person name="Watanabe M.M."/>
        </authorList>
    </citation>
    <scope>NUCLEOTIDE SEQUENCE [LARGE SCALE GENOMIC DNA]</scope>
    <source>
        <strain evidence="8 9">BOTRYCO-2</strain>
    </source>
</reference>
<dbReference type="FunFam" id="3.40.50.1820:FF:000028">
    <property type="entry name" value="S9 family peptidase"/>
    <property type="match status" value="1"/>
</dbReference>
<protein>
    <submittedName>
        <fullName evidence="8">Dipeptidyl-peptidase 5</fullName>
    </submittedName>
</protein>
<dbReference type="InterPro" id="IPR001375">
    <property type="entry name" value="Peptidase_S9_cat"/>
</dbReference>
<dbReference type="InterPro" id="IPR011659">
    <property type="entry name" value="WD40"/>
</dbReference>
<dbReference type="Gene3D" id="2.130.10.10">
    <property type="entry name" value="YVTN repeat-like/Quinoprotein amine dehydrogenase"/>
    <property type="match status" value="1"/>
</dbReference>
<dbReference type="AlphaFoldDB" id="A0A2P2EC01"/>
<gene>
    <name evidence="8" type="primary">dpp5_3</name>
    <name evidence="8" type="ORF">PbB2_02278</name>
</gene>
<dbReference type="GO" id="GO:0004252">
    <property type="term" value="F:serine-type endopeptidase activity"/>
    <property type="evidence" value="ECO:0007669"/>
    <property type="project" value="TreeGrafter"/>
</dbReference>
<evidence type="ECO:0000256" key="3">
    <source>
        <dbReference type="ARBA" id="ARBA00022729"/>
    </source>
</evidence>
<evidence type="ECO:0000256" key="6">
    <source>
        <dbReference type="SAM" id="SignalP"/>
    </source>
</evidence>
<feature type="chain" id="PRO_5015131681" evidence="6">
    <location>
        <begin position="26"/>
        <end position="687"/>
    </location>
</feature>
<dbReference type="Gene3D" id="3.40.50.1820">
    <property type="entry name" value="alpha/beta hydrolase"/>
    <property type="match status" value="1"/>
</dbReference>
<keyword evidence="4" id="KW-0378">Hydrolase</keyword>
<dbReference type="EMBL" id="BFBR01000007">
    <property type="protein sequence ID" value="GBF58592.1"/>
    <property type="molecule type" value="Genomic_DNA"/>
</dbReference>
<dbReference type="GO" id="GO:0006508">
    <property type="term" value="P:proteolysis"/>
    <property type="evidence" value="ECO:0007669"/>
    <property type="project" value="UniProtKB-KW"/>
</dbReference>
<keyword evidence="2" id="KW-0645">Protease</keyword>
<dbReference type="Pfam" id="PF07676">
    <property type="entry name" value="PD40"/>
    <property type="match status" value="1"/>
</dbReference>
<comment type="similarity">
    <text evidence="1">Belongs to the peptidase S9C family.</text>
</comment>
<evidence type="ECO:0000259" key="7">
    <source>
        <dbReference type="Pfam" id="PF00326"/>
    </source>
</evidence>
<dbReference type="Pfam" id="PF00326">
    <property type="entry name" value="Peptidase_S9"/>
    <property type="match status" value="1"/>
</dbReference>
<keyword evidence="3 6" id="KW-0732">Signal</keyword>
<keyword evidence="9" id="KW-1185">Reference proteome</keyword>
<sequence length="687" mass="75640">MRKSAILGLMGLIMGFAGLVQPALAQTAKAADAKGPMTPELMWKLQRVGAPSLSPDGKMTVVPVTRFDADGDRSFTSLWIVSVESGAARQLTSGDGNDLAPIWSPDGKWIAFVSKRGSDSANQLYVIAPDGGEARRLTAVPTGVSAPKWFPDSQRIAFITSVWKDLTTWDDQAKRLKERATSTMQAQVWDKAPISYWDRFLDDRQPHLYAVSLSGEAPVTLTQPAGVPLEFRTPGAEDYDIAPDGKEIAFVGESDTSGIRPNADIYVLDLTTGTVRNQTAANLAADQEPHYSPDGRYLSWTSNVIVGAADRLRVMLLDRESTGAGVRDLSANWDWSAAEVIWNPDSKALWVVAEDRPTRRVFRMELTGATPRRITREGDFAGIASAGRSLVGLHASFSSPPTLVRIDQATGQTNQLSRFNDALLANVKMGQVDSVSYRGGNGANIQMWVVKPPNFDASKKYPVMFLLHGGPHVGITDQWSYRWNAQVFAGWGYVTTWHNFHGSSGFGDAFTDAIQPDWVTLPYQDTLAGADYLKAQPWVDGDRMIAAGGSYGGYLATVLLGRPHPFKALIAHAPVYNQYSQIGADYGATRNRYFEAWEDPARFQAISPNMMAANFVTPTLVIHGQQDLRVPVNHGIELFNTLQKRGVPSRLIYYPNENHWILRPQNSLFWYGEVKKWLETYAPPGGK</sequence>
<evidence type="ECO:0000256" key="5">
    <source>
        <dbReference type="ARBA" id="ARBA00022825"/>
    </source>
</evidence>
<comment type="caution">
    <text evidence="8">The sequence shown here is derived from an EMBL/GenBank/DDBJ whole genome shotgun (WGS) entry which is preliminary data.</text>
</comment>
<evidence type="ECO:0000256" key="2">
    <source>
        <dbReference type="ARBA" id="ARBA00022670"/>
    </source>
</evidence>
<dbReference type="SUPFAM" id="SSF53474">
    <property type="entry name" value="alpha/beta-Hydrolases"/>
    <property type="match status" value="1"/>
</dbReference>
<dbReference type="InterPro" id="IPR015943">
    <property type="entry name" value="WD40/YVTN_repeat-like_dom_sf"/>
</dbReference>
<name>A0A2P2EC01_9PROT</name>
<feature type="domain" description="Peptidase S9 prolyl oligopeptidase catalytic" evidence="7">
    <location>
        <begin position="479"/>
        <end position="681"/>
    </location>
</feature>
<keyword evidence="5" id="KW-0720">Serine protease</keyword>
<dbReference type="Gene3D" id="2.120.10.30">
    <property type="entry name" value="TolB, C-terminal domain"/>
    <property type="match status" value="1"/>
</dbReference>
<evidence type="ECO:0000256" key="4">
    <source>
        <dbReference type="ARBA" id="ARBA00022801"/>
    </source>
</evidence>
<evidence type="ECO:0000256" key="1">
    <source>
        <dbReference type="ARBA" id="ARBA00010040"/>
    </source>
</evidence>
<dbReference type="InterPro" id="IPR029058">
    <property type="entry name" value="AB_hydrolase_fold"/>
</dbReference>
<dbReference type="RefSeq" id="WP_192576309.1">
    <property type="nucleotide sequence ID" value="NZ_BFBR01000007.1"/>
</dbReference>
<dbReference type="SUPFAM" id="SSF82171">
    <property type="entry name" value="DPP6 N-terminal domain-like"/>
    <property type="match status" value="1"/>
</dbReference>
<dbReference type="InterPro" id="IPR011042">
    <property type="entry name" value="6-blade_b-propeller_TolB-like"/>
</dbReference>
<evidence type="ECO:0000313" key="9">
    <source>
        <dbReference type="Proteomes" id="UP000245086"/>
    </source>
</evidence>
<dbReference type="PANTHER" id="PTHR42776">
    <property type="entry name" value="SERINE PEPTIDASE S9 FAMILY MEMBER"/>
    <property type="match status" value="1"/>
</dbReference>
<feature type="signal peptide" evidence="6">
    <location>
        <begin position="1"/>
        <end position="25"/>
    </location>
</feature>
<accession>A0A2P2EC01</accession>